<evidence type="ECO:0000313" key="3">
    <source>
        <dbReference type="Proteomes" id="UP001301769"/>
    </source>
</evidence>
<feature type="region of interest" description="Disordered" evidence="1">
    <location>
        <begin position="420"/>
        <end position="485"/>
    </location>
</feature>
<dbReference type="AlphaFoldDB" id="A0AAN7BFA8"/>
<feature type="compositionally biased region" description="Polar residues" evidence="1">
    <location>
        <begin position="446"/>
        <end position="456"/>
    </location>
</feature>
<reference evidence="2" key="1">
    <citation type="journal article" date="2023" name="Mol. Phylogenet. Evol.">
        <title>Genome-scale phylogeny and comparative genomics of the fungal order Sordariales.</title>
        <authorList>
            <person name="Hensen N."/>
            <person name="Bonometti L."/>
            <person name="Westerberg I."/>
            <person name="Brannstrom I.O."/>
            <person name="Guillou S."/>
            <person name="Cros-Aarteil S."/>
            <person name="Calhoun S."/>
            <person name="Haridas S."/>
            <person name="Kuo A."/>
            <person name="Mondo S."/>
            <person name="Pangilinan J."/>
            <person name="Riley R."/>
            <person name="LaButti K."/>
            <person name="Andreopoulos B."/>
            <person name="Lipzen A."/>
            <person name="Chen C."/>
            <person name="Yan M."/>
            <person name="Daum C."/>
            <person name="Ng V."/>
            <person name="Clum A."/>
            <person name="Steindorff A."/>
            <person name="Ohm R.A."/>
            <person name="Martin F."/>
            <person name="Silar P."/>
            <person name="Natvig D.O."/>
            <person name="Lalanne C."/>
            <person name="Gautier V."/>
            <person name="Ament-Velasquez S.L."/>
            <person name="Kruys A."/>
            <person name="Hutchinson M.I."/>
            <person name="Powell A.J."/>
            <person name="Barry K."/>
            <person name="Miller A.N."/>
            <person name="Grigoriev I.V."/>
            <person name="Debuchy R."/>
            <person name="Gladieux P."/>
            <person name="Hiltunen Thoren M."/>
            <person name="Johannesson H."/>
        </authorList>
    </citation>
    <scope>NUCLEOTIDE SEQUENCE</scope>
    <source>
        <strain evidence="2">PSN293</strain>
    </source>
</reference>
<protein>
    <submittedName>
        <fullName evidence="2">Uncharacterized protein</fullName>
    </submittedName>
</protein>
<feature type="compositionally biased region" description="Low complexity" evidence="1">
    <location>
        <begin position="1"/>
        <end position="13"/>
    </location>
</feature>
<keyword evidence="3" id="KW-1185">Reference proteome</keyword>
<dbReference type="EMBL" id="MU858049">
    <property type="protein sequence ID" value="KAK4219130.1"/>
    <property type="molecule type" value="Genomic_DNA"/>
</dbReference>
<feature type="region of interest" description="Disordered" evidence="1">
    <location>
        <begin position="346"/>
        <end position="378"/>
    </location>
</feature>
<dbReference type="Proteomes" id="UP001301769">
    <property type="component" value="Unassembled WGS sequence"/>
</dbReference>
<feature type="region of interest" description="Disordered" evidence="1">
    <location>
        <begin position="730"/>
        <end position="766"/>
    </location>
</feature>
<organism evidence="2 3">
    <name type="scientific">Rhypophila decipiens</name>
    <dbReference type="NCBI Taxonomy" id="261697"/>
    <lineage>
        <taxon>Eukaryota</taxon>
        <taxon>Fungi</taxon>
        <taxon>Dikarya</taxon>
        <taxon>Ascomycota</taxon>
        <taxon>Pezizomycotina</taxon>
        <taxon>Sordariomycetes</taxon>
        <taxon>Sordariomycetidae</taxon>
        <taxon>Sordariales</taxon>
        <taxon>Naviculisporaceae</taxon>
        <taxon>Rhypophila</taxon>
    </lineage>
</organism>
<sequence length="766" mass="82800">MAAAASHLLLSKSNHQSKPTSLTVKTIFSEAGKHGNGRAKAIRAADWRNPATTASLSNLSRIKHRSSEEEDEQRTSSENSSISIIEMDELNGESVTYLRPNSEQAPWEMISSAPAASSLTQSELLDLCLADITNVEFKDVKPVVMNVNGEQIVLPTKFTFDITPVYLSDKSSEDSARRTLGQLKRVRDPSQIRTKSPQRSNLLDELPDDLKDLLSHDAKGTSGQEQPRKKASGTTPDKPLIQITEYPPHKCSKLEEADKQRFKHLIDRLNNLNKEEDKPSQSNKPAMSAFDVRSSDPAIIAAKVKEATVTVRSLRNSDLQKEASEPSRSLRAPMLLKPEYSHDSGYGTGFNLQRADSHHASTQTSAHTGVPGQKEDTKKLNPAAAEFRFSGETAHMPFLVPKRLSRPPLTDSLFEAPAGAIPSQSVSTPVRRPSGSGAVSSGTVAPQTQVTRQTGLASHGNDQPAPVAAPELPHPPPLGNFDPRTSQVSLLSGLLPGSLPGVYPPVDLFSRTLNMNSAVPYSTMLPTISGPMHSFGTVSSNGLNSFPLLGTQMGLPSMNSFGTLPPPNMALPVAPLPPSFNQNQTLPGPSNLAALPGPGEPLAAVFGTDRNVVGPPFPVTQKPRDHDPVKQQQYEAYLEWRKANEPGYHIQCKIRQANRVVRQHKMKQAGLTAKGTTNAGEKTENPAWKEIVEKAKAVVANAAAAAAAEKRSRGDSVREEFRAKIQESCSDLLKTKPQVPAKQQAESSNTEEKKADGEDLVSTQAS</sequence>
<proteinExistence type="predicted"/>
<accession>A0AAN7BFA8</accession>
<feature type="region of interest" description="Disordered" evidence="1">
    <location>
        <begin position="1"/>
        <end position="22"/>
    </location>
</feature>
<feature type="region of interest" description="Disordered" evidence="1">
    <location>
        <begin position="213"/>
        <end position="243"/>
    </location>
</feature>
<name>A0AAN7BFA8_9PEZI</name>
<reference evidence="2" key="2">
    <citation type="submission" date="2023-05" db="EMBL/GenBank/DDBJ databases">
        <authorList>
            <consortium name="Lawrence Berkeley National Laboratory"/>
            <person name="Steindorff A."/>
            <person name="Hensen N."/>
            <person name="Bonometti L."/>
            <person name="Westerberg I."/>
            <person name="Brannstrom I.O."/>
            <person name="Guillou S."/>
            <person name="Cros-Aarteil S."/>
            <person name="Calhoun S."/>
            <person name="Haridas S."/>
            <person name="Kuo A."/>
            <person name="Mondo S."/>
            <person name="Pangilinan J."/>
            <person name="Riley R."/>
            <person name="Labutti K."/>
            <person name="Andreopoulos B."/>
            <person name="Lipzen A."/>
            <person name="Chen C."/>
            <person name="Yanf M."/>
            <person name="Daum C."/>
            <person name="Ng V."/>
            <person name="Clum A."/>
            <person name="Ohm R."/>
            <person name="Martin F."/>
            <person name="Silar P."/>
            <person name="Natvig D."/>
            <person name="Lalanne C."/>
            <person name="Gautier V."/>
            <person name="Ament-Velasquez S.L."/>
            <person name="Kruys A."/>
            <person name="Hutchinson M.I."/>
            <person name="Powell A.J."/>
            <person name="Barry K."/>
            <person name="Miller A.N."/>
            <person name="Grigoriev I.V."/>
            <person name="Debuchy R."/>
            <person name="Gladieux P."/>
            <person name="Thoren M.H."/>
            <person name="Johannesson H."/>
        </authorList>
    </citation>
    <scope>NUCLEOTIDE SEQUENCE</scope>
    <source>
        <strain evidence="2">PSN293</strain>
    </source>
</reference>
<evidence type="ECO:0000313" key="2">
    <source>
        <dbReference type="EMBL" id="KAK4219130.1"/>
    </source>
</evidence>
<gene>
    <name evidence="2" type="ORF">QBC37DRAFT_151450</name>
</gene>
<feature type="compositionally biased region" description="Low complexity" evidence="1">
    <location>
        <begin position="434"/>
        <end position="445"/>
    </location>
</feature>
<feature type="region of interest" description="Disordered" evidence="1">
    <location>
        <begin position="55"/>
        <end position="84"/>
    </location>
</feature>
<comment type="caution">
    <text evidence="2">The sequence shown here is derived from an EMBL/GenBank/DDBJ whole genome shotgun (WGS) entry which is preliminary data.</text>
</comment>
<evidence type="ECO:0000256" key="1">
    <source>
        <dbReference type="SAM" id="MobiDB-lite"/>
    </source>
</evidence>